<evidence type="ECO:0000313" key="11">
    <source>
        <dbReference type="Proteomes" id="UP000799436"/>
    </source>
</evidence>
<keyword evidence="11" id="KW-1185">Reference proteome</keyword>
<keyword evidence="4 8" id="KW-0812">Transmembrane</keyword>
<comment type="similarity">
    <text evidence="2">Belongs to the major facilitator superfamily.</text>
</comment>
<evidence type="ECO:0000256" key="1">
    <source>
        <dbReference type="ARBA" id="ARBA00004127"/>
    </source>
</evidence>
<keyword evidence="5 8" id="KW-1133">Transmembrane helix</keyword>
<keyword evidence="3" id="KW-0813">Transport</keyword>
<dbReference type="SUPFAM" id="SSF103473">
    <property type="entry name" value="MFS general substrate transporter"/>
    <property type="match status" value="1"/>
</dbReference>
<dbReference type="GO" id="GO:0016020">
    <property type="term" value="C:membrane"/>
    <property type="evidence" value="ECO:0007669"/>
    <property type="project" value="TreeGrafter"/>
</dbReference>
<evidence type="ECO:0000256" key="3">
    <source>
        <dbReference type="ARBA" id="ARBA00022448"/>
    </source>
</evidence>
<gene>
    <name evidence="10" type="ORF">EJ03DRAFT_301046</name>
</gene>
<evidence type="ECO:0000256" key="6">
    <source>
        <dbReference type="ARBA" id="ARBA00023136"/>
    </source>
</evidence>
<keyword evidence="6 8" id="KW-0472">Membrane</keyword>
<protein>
    <submittedName>
        <fullName evidence="10">MFS general substrate transporter</fullName>
    </submittedName>
</protein>
<proteinExistence type="inferred from homology"/>
<organism evidence="10 11">
    <name type="scientific">Teratosphaeria nubilosa</name>
    <dbReference type="NCBI Taxonomy" id="161662"/>
    <lineage>
        <taxon>Eukaryota</taxon>
        <taxon>Fungi</taxon>
        <taxon>Dikarya</taxon>
        <taxon>Ascomycota</taxon>
        <taxon>Pezizomycotina</taxon>
        <taxon>Dothideomycetes</taxon>
        <taxon>Dothideomycetidae</taxon>
        <taxon>Mycosphaerellales</taxon>
        <taxon>Teratosphaeriaceae</taxon>
        <taxon>Teratosphaeria</taxon>
    </lineage>
</organism>
<feature type="transmembrane region" description="Helical" evidence="8">
    <location>
        <begin position="170"/>
        <end position="186"/>
    </location>
</feature>
<evidence type="ECO:0000256" key="4">
    <source>
        <dbReference type="ARBA" id="ARBA00022692"/>
    </source>
</evidence>
<dbReference type="InterPro" id="IPR051788">
    <property type="entry name" value="MFS_Transporter"/>
</dbReference>
<dbReference type="FunFam" id="1.20.1250.20:FF:000308">
    <property type="entry name" value="MFS efflux transporter"/>
    <property type="match status" value="1"/>
</dbReference>
<evidence type="ECO:0000256" key="7">
    <source>
        <dbReference type="SAM" id="MobiDB-lite"/>
    </source>
</evidence>
<feature type="compositionally biased region" description="Basic and acidic residues" evidence="7">
    <location>
        <begin position="18"/>
        <end position="28"/>
    </location>
</feature>
<dbReference type="GO" id="GO:0012505">
    <property type="term" value="C:endomembrane system"/>
    <property type="evidence" value="ECO:0007669"/>
    <property type="project" value="UniProtKB-SubCell"/>
</dbReference>
<evidence type="ECO:0000256" key="5">
    <source>
        <dbReference type="ARBA" id="ARBA00022989"/>
    </source>
</evidence>
<dbReference type="AlphaFoldDB" id="A0A6G1KWK4"/>
<feature type="transmembrane region" description="Helical" evidence="8">
    <location>
        <begin position="148"/>
        <end position="164"/>
    </location>
</feature>
<comment type="subcellular location">
    <subcellularLocation>
        <location evidence="1">Endomembrane system</location>
        <topology evidence="1">Multi-pass membrane protein</topology>
    </subcellularLocation>
</comment>
<dbReference type="GO" id="GO:0022857">
    <property type="term" value="F:transmembrane transporter activity"/>
    <property type="evidence" value="ECO:0007669"/>
    <property type="project" value="InterPro"/>
</dbReference>
<feature type="transmembrane region" description="Helical" evidence="8">
    <location>
        <begin position="333"/>
        <end position="354"/>
    </location>
</feature>
<feature type="transmembrane region" description="Helical" evidence="8">
    <location>
        <begin position="207"/>
        <end position="228"/>
    </location>
</feature>
<dbReference type="OrthoDB" id="413079at2759"/>
<feature type="region of interest" description="Disordered" evidence="7">
    <location>
        <begin position="1"/>
        <end position="67"/>
    </location>
</feature>
<accession>A0A6G1KWK4</accession>
<dbReference type="PROSITE" id="PS50850">
    <property type="entry name" value="MFS"/>
    <property type="match status" value="1"/>
</dbReference>
<feature type="transmembrane region" description="Helical" evidence="8">
    <location>
        <begin position="455"/>
        <end position="474"/>
    </location>
</feature>
<feature type="transmembrane region" description="Helical" evidence="8">
    <location>
        <begin position="113"/>
        <end position="136"/>
    </location>
</feature>
<feature type="transmembrane region" description="Helical" evidence="8">
    <location>
        <begin position="391"/>
        <end position="413"/>
    </location>
</feature>
<sequence length="482" mass="52434">MNMERNNGESSTTILEPIRLEPPREKIDIPNISTTRRGSSTTGRSLPSSTAEYTSDRHETLPSPTTVTEHVETWHSPRINIYRIFATFWSFTIMGANDAAYGPLIPYLENYYGLSYLVVSLIFLSPFVGYNIAAILNNTVHMNLGQRGVALLGPLCHLIAYVVIAVHPPYPVLVIVFILAGLGNGFEDSGWNAWIGAMANANEVLGFLHGFYGLGATIAPLIATSLITKAGVPWYYWYYFMACPPALTSTIGGATVELITSVHAFWRATGTVYREAHPRTSNAGGSRLKEATFKRSAAQVTWLSALFLLGYVGIEVALGGWIVTFMIRVRHGGAFGSGMVATGFWLGITFGRLILGFVTPRIGEKLAIAIYLPISIALELLFWFVPQFYVSAVAVSFVGFFLGPMFPAAMVACTKLLPKHLHVSGIGFSAAFGGSGGAIFPFAVGAIAQAKGVQVLQPIIVALLAVIWMLWLCLPRMNRKRD</sequence>
<dbReference type="InterPro" id="IPR011701">
    <property type="entry name" value="MFS"/>
</dbReference>
<dbReference type="Proteomes" id="UP000799436">
    <property type="component" value="Unassembled WGS sequence"/>
</dbReference>
<evidence type="ECO:0000256" key="8">
    <source>
        <dbReference type="SAM" id="Phobius"/>
    </source>
</evidence>
<dbReference type="FunFam" id="1.20.1250.20:FF:000286">
    <property type="entry name" value="MFS efflux transporter"/>
    <property type="match status" value="1"/>
</dbReference>
<dbReference type="EMBL" id="ML995904">
    <property type="protein sequence ID" value="KAF2764977.1"/>
    <property type="molecule type" value="Genomic_DNA"/>
</dbReference>
<evidence type="ECO:0000259" key="9">
    <source>
        <dbReference type="PROSITE" id="PS50850"/>
    </source>
</evidence>
<feature type="transmembrane region" description="Helical" evidence="8">
    <location>
        <begin position="302"/>
        <end position="327"/>
    </location>
</feature>
<name>A0A6G1KWK4_9PEZI</name>
<dbReference type="InterPro" id="IPR020846">
    <property type="entry name" value="MFS_dom"/>
</dbReference>
<dbReference type="PANTHER" id="PTHR23514:SF3">
    <property type="entry name" value="BYPASS OF STOP CODON PROTEIN 6"/>
    <property type="match status" value="1"/>
</dbReference>
<dbReference type="InterPro" id="IPR036259">
    <property type="entry name" value="MFS_trans_sf"/>
</dbReference>
<feature type="compositionally biased region" description="Low complexity" evidence="7">
    <location>
        <begin position="33"/>
        <end position="50"/>
    </location>
</feature>
<feature type="transmembrane region" description="Helical" evidence="8">
    <location>
        <begin position="366"/>
        <end position="385"/>
    </location>
</feature>
<dbReference type="Pfam" id="PF07690">
    <property type="entry name" value="MFS_1"/>
    <property type="match status" value="1"/>
</dbReference>
<dbReference type="Gene3D" id="1.20.1250.20">
    <property type="entry name" value="MFS general substrate transporter like domains"/>
    <property type="match status" value="2"/>
</dbReference>
<evidence type="ECO:0000256" key="2">
    <source>
        <dbReference type="ARBA" id="ARBA00008335"/>
    </source>
</evidence>
<feature type="compositionally biased region" description="Polar residues" evidence="7">
    <location>
        <begin position="1"/>
        <end position="14"/>
    </location>
</feature>
<evidence type="ECO:0000313" key="10">
    <source>
        <dbReference type="EMBL" id="KAF2764977.1"/>
    </source>
</evidence>
<feature type="transmembrane region" description="Helical" evidence="8">
    <location>
        <begin position="81"/>
        <end position="101"/>
    </location>
</feature>
<feature type="transmembrane region" description="Helical" evidence="8">
    <location>
        <begin position="425"/>
        <end position="449"/>
    </location>
</feature>
<dbReference type="PANTHER" id="PTHR23514">
    <property type="entry name" value="BYPASS OF STOP CODON PROTEIN 6"/>
    <property type="match status" value="1"/>
</dbReference>
<reference evidence="10" key="1">
    <citation type="journal article" date="2020" name="Stud. Mycol.">
        <title>101 Dothideomycetes genomes: a test case for predicting lifestyles and emergence of pathogens.</title>
        <authorList>
            <person name="Haridas S."/>
            <person name="Albert R."/>
            <person name="Binder M."/>
            <person name="Bloem J."/>
            <person name="Labutti K."/>
            <person name="Salamov A."/>
            <person name="Andreopoulos B."/>
            <person name="Baker S."/>
            <person name="Barry K."/>
            <person name="Bills G."/>
            <person name="Bluhm B."/>
            <person name="Cannon C."/>
            <person name="Castanera R."/>
            <person name="Culley D."/>
            <person name="Daum C."/>
            <person name="Ezra D."/>
            <person name="Gonzalez J."/>
            <person name="Henrissat B."/>
            <person name="Kuo A."/>
            <person name="Liang C."/>
            <person name="Lipzen A."/>
            <person name="Lutzoni F."/>
            <person name="Magnuson J."/>
            <person name="Mondo S."/>
            <person name="Nolan M."/>
            <person name="Ohm R."/>
            <person name="Pangilinan J."/>
            <person name="Park H.-J."/>
            <person name="Ramirez L."/>
            <person name="Alfaro M."/>
            <person name="Sun H."/>
            <person name="Tritt A."/>
            <person name="Yoshinaga Y."/>
            <person name="Zwiers L.-H."/>
            <person name="Turgeon B."/>
            <person name="Goodwin S."/>
            <person name="Spatafora J."/>
            <person name="Crous P."/>
            <person name="Grigoriev I."/>
        </authorList>
    </citation>
    <scope>NUCLEOTIDE SEQUENCE</scope>
    <source>
        <strain evidence="10">CBS 116005</strain>
    </source>
</reference>
<feature type="transmembrane region" description="Helical" evidence="8">
    <location>
        <begin position="234"/>
        <end position="259"/>
    </location>
</feature>
<feature type="domain" description="Major facilitator superfamily (MFS) profile" evidence="9">
    <location>
        <begin position="83"/>
        <end position="480"/>
    </location>
</feature>